<keyword evidence="11" id="KW-1185">Reference proteome</keyword>
<dbReference type="RefSeq" id="WP_377812772.1">
    <property type="nucleotide sequence ID" value="NZ_JBHRSJ010000004.1"/>
</dbReference>
<reference evidence="11" key="1">
    <citation type="journal article" date="2019" name="Int. J. Syst. Evol. Microbiol.">
        <title>The Global Catalogue of Microorganisms (GCM) 10K type strain sequencing project: providing services to taxonomists for standard genome sequencing and annotation.</title>
        <authorList>
            <consortium name="The Broad Institute Genomics Platform"/>
            <consortium name="The Broad Institute Genome Sequencing Center for Infectious Disease"/>
            <person name="Wu L."/>
            <person name="Ma J."/>
        </authorList>
    </citation>
    <scope>NUCLEOTIDE SEQUENCE [LARGE SCALE GENOMIC DNA]</scope>
    <source>
        <strain evidence="11">KCTC 62195</strain>
    </source>
</reference>
<evidence type="ECO:0000256" key="2">
    <source>
        <dbReference type="ARBA" id="ARBA00022692"/>
    </source>
</evidence>
<evidence type="ECO:0000256" key="4">
    <source>
        <dbReference type="ARBA" id="ARBA00023136"/>
    </source>
</evidence>
<comment type="caution">
    <text evidence="10">The sequence shown here is derived from an EMBL/GenBank/DDBJ whole genome shotgun (WGS) entry which is preliminary data.</text>
</comment>
<proteinExistence type="inferred from homology"/>
<keyword evidence="5 7" id="KW-0807">Transducer</keyword>
<evidence type="ECO:0000256" key="5">
    <source>
        <dbReference type="ARBA" id="ARBA00023224"/>
    </source>
</evidence>
<dbReference type="SMART" id="SM00283">
    <property type="entry name" value="MA"/>
    <property type="match status" value="1"/>
</dbReference>
<evidence type="ECO:0000256" key="8">
    <source>
        <dbReference type="SAM" id="MobiDB-lite"/>
    </source>
</evidence>
<evidence type="ECO:0000256" key="1">
    <source>
        <dbReference type="ARBA" id="ARBA00004370"/>
    </source>
</evidence>
<protein>
    <submittedName>
        <fullName evidence="10">Methyl-accepting chemotaxis protein</fullName>
    </submittedName>
</protein>
<dbReference type="Pfam" id="PF00015">
    <property type="entry name" value="MCPsignal"/>
    <property type="match status" value="1"/>
</dbReference>
<feature type="region of interest" description="Disordered" evidence="8">
    <location>
        <begin position="362"/>
        <end position="382"/>
    </location>
</feature>
<keyword evidence="2" id="KW-0812">Transmembrane</keyword>
<evidence type="ECO:0000256" key="6">
    <source>
        <dbReference type="ARBA" id="ARBA00029447"/>
    </source>
</evidence>
<evidence type="ECO:0000256" key="3">
    <source>
        <dbReference type="ARBA" id="ARBA00022989"/>
    </source>
</evidence>
<organism evidence="10 11">
    <name type="scientific">Azotobacter bryophylli</name>
    <dbReference type="NCBI Taxonomy" id="1986537"/>
    <lineage>
        <taxon>Bacteria</taxon>
        <taxon>Pseudomonadati</taxon>
        <taxon>Pseudomonadota</taxon>
        <taxon>Gammaproteobacteria</taxon>
        <taxon>Pseudomonadales</taxon>
        <taxon>Pseudomonadaceae</taxon>
        <taxon>Azotobacter</taxon>
    </lineage>
</organism>
<comment type="subcellular location">
    <subcellularLocation>
        <location evidence="1">Membrane</location>
    </subcellularLocation>
</comment>
<dbReference type="EMBL" id="JBHRSJ010000004">
    <property type="protein sequence ID" value="MFC2971191.1"/>
    <property type="molecule type" value="Genomic_DNA"/>
</dbReference>
<evidence type="ECO:0000313" key="11">
    <source>
        <dbReference type="Proteomes" id="UP001595457"/>
    </source>
</evidence>
<dbReference type="InterPro" id="IPR004090">
    <property type="entry name" value="Chemotax_Me-accpt_rcpt"/>
</dbReference>
<sequence>MLLSLLPALAGVLAVFVSGGTIVSALVVALLVAPTALVVWRRTLPGGRASVPVPVPLSAMVDAARVRDYVDGVGQLSRELAPVWERQVDTARTQAEAAVSALTAQFAGIVQELDETIRISARFVGEGQGQGAAQVFAASQRALLQVVDTLQEVVNEKIALMGELDQLKAFTKELDQMARDVGRVADQTNLLALNAAIEAARAGEHGRGFAVVAGEVRQLSRLSGETGKRIGERVALIGQAINAVVESGAASAERDGHLAATTEETIGRVLGDLRGVTDGLTEAGSRLRESNASIQAQVTDAIVQLQFQDRTGQILSHTRDSIRAAAAAIASSAERYATQRVLAAPDVQALLEELDRSYAMAEERHNHSGESAESADDGITFF</sequence>
<dbReference type="PROSITE" id="PS50111">
    <property type="entry name" value="CHEMOTAXIS_TRANSDUC_2"/>
    <property type="match status" value="1"/>
</dbReference>
<dbReference type="InterPro" id="IPR004089">
    <property type="entry name" value="MCPsignal_dom"/>
</dbReference>
<accession>A0ABV7ANZ7</accession>
<evidence type="ECO:0000259" key="9">
    <source>
        <dbReference type="PROSITE" id="PS50111"/>
    </source>
</evidence>
<feature type="domain" description="Methyl-accepting transducer" evidence="9">
    <location>
        <begin position="94"/>
        <end position="297"/>
    </location>
</feature>
<evidence type="ECO:0000256" key="7">
    <source>
        <dbReference type="PROSITE-ProRule" id="PRU00284"/>
    </source>
</evidence>
<dbReference type="PANTHER" id="PTHR32089:SF112">
    <property type="entry name" value="LYSOZYME-LIKE PROTEIN-RELATED"/>
    <property type="match status" value="1"/>
</dbReference>
<keyword evidence="4" id="KW-0472">Membrane</keyword>
<keyword evidence="3" id="KW-1133">Transmembrane helix</keyword>
<gene>
    <name evidence="10" type="ORF">ACFOJE_03030</name>
</gene>
<dbReference type="PRINTS" id="PR00260">
    <property type="entry name" value="CHEMTRNSDUCR"/>
</dbReference>
<dbReference type="SUPFAM" id="SSF58104">
    <property type="entry name" value="Methyl-accepting chemotaxis protein (MCP) signaling domain"/>
    <property type="match status" value="1"/>
</dbReference>
<dbReference type="PANTHER" id="PTHR32089">
    <property type="entry name" value="METHYL-ACCEPTING CHEMOTAXIS PROTEIN MCPB"/>
    <property type="match status" value="1"/>
</dbReference>
<name>A0ABV7ANZ7_9GAMM</name>
<dbReference type="Gene3D" id="1.10.287.950">
    <property type="entry name" value="Methyl-accepting chemotaxis protein"/>
    <property type="match status" value="1"/>
</dbReference>
<dbReference type="Proteomes" id="UP001595457">
    <property type="component" value="Unassembled WGS sequence"/>
</dbReference>
<comment type="similarity">
    <text evidence="6">Belongs to the methyl-accepting chemotaxis (MCP) protein family.</text>
</comment>
<evidence type="ECO:0000313" key="10">
    <source>
        <dbReference type="EMBL" id="MFC2971191.1"/>
    </source>
</evidence>